<dbReference type="InterPro" id="IPR000045">
    <property type="entry name" value="Prepilin_IV_endopep_pep"/>
</dbReference>
<comment type="similarity">
    <text evidence="1">Belongs to the peptidase A24 family.</text>
</comment>
<dbReference type="Proteomes" id="UP000580517">
    <property type="component" value="Unassembled WGS sequence"/>
</dbReference>
<comment type="caution">
    <text evidence="4">The sequence shown here is derived from an EMBL/GenBank/DDBJ whole genome shotgun (WGS) entry which is preliminary data.</text>
</comment>
<organism evidence="4 5">
    <name type="scientific">Allopusillimonas soli</name>
    <dbReference type="NCBI Taxonomy" id="659016"/>
    <lineage>
        <taxon>Bacteria</taxon>
        <taxon>Pseudomonadati</taxon>
        <taxon>Pseudomonadota</taxon>
        <taxon>Betaproteobacteria</taxon>
        <taxon>Burkholderiales</taxon>
        <taxon>Alcaligenaceae</taxon>
        <taxon>Allopusillimonas</taxon>
    </lineage>
</organism>
<protein>
    <submittedName>
        <fullName evidence="4">Prepilin peptidase</fullName>
    </submittedName>
</protein>
<dbReference type="GO" id="GO:0006465">
    <property type="term" value="P:signal peptide processing"/>
    <property type="evidence" value="ECO:0007669"/>
    <property type="project" value="TreeGrafter"/>
</dbReference>
<dbReference type="Pfam" id="PF01478">
    <property type="entry name" value="Peptidase_A24"/>
    <property type="match status" value="1"/>
</dbReference>
<gene>
    <name evidence="4" type="ORF">H0A68_18140</name>
</gene>
<proteinExistence type="inferred from homology"/>
<keyword evidence="2" id="KW-1133">Transmembrane helix</keyword>
<feature type="transmembrane region" description="Helical" evidence="2">
    <location>
        <begin position="6"/>
        <end position="22"/>
    </location>
</feature>
<evidence type="ECO:0000256" key="2">
    <source>
        <dbReference type="SAM" id="Phobius"/>
    </source>
</evidence>
<evidence type="ECO:0000313" key="4">
    <source>
        <dbReference type="EMBL" id="NYT38802.1"/>
    </source>
</evidence>
<keyword evidence="2" id="KW-0812">Transmembrane</keyword>
<dbReference type="GO" id="GO:0004190">
    <property type="term" value="F:aspartic-type endopeptidase activity"/>
    <property type="evidence" value="ECO:0007669"/>
    <property type="project" value="InterPro"/>
</dbReference>
<dbReference type="InterPro" id="IPR050882">
    <property type="entry name" value="Prepilin_peptidase/N-MTase"/>
</dbReference>
<feature type="domain" description="Prepilin type IV endopeptidase peptidase" evidence="3">
    <location>
        <begin position="7"/>
        <end position="120"/>
    </location>
</feature>
<feature type="transmembrane region" description="Helical" evidence="2">
    <location>
        <begin position="29"/>
        <end position="49"/>
    </location>
</feature>
<feature type="transmembrane region" description="Helical" evidence="2">
    <location>
        <begin position="61"/>
        <end position="80"/>
    </location>
</feature>
<feature type="transmembrane region" description="Helical" evidence="2">
    <location>
        <begin position="117"/>
        <end position="136"/>
    </location>
</feature>
<dbReference type="PANTHER" id="PTHR30487">
    <property type="entry name" value="TYPE 4 PREPILIN-LIKE PROTEINS LEADER PEPTIDE-PROCESSING ENZYME"/>
    <property type="match status" value="1"/>
</dbReference>
<reference evidence="4 5" key="1">
    <citation type="submission" date="2020-07" db="EMBL/GenBank/DDBJ databases">
        <title>Taxonomic revisions and descriptions of new bacterial species based on genomic comparisons in the high-G+C-content subgroup of the family Alcaligenaceae.</title>
        <authorList>
            <person name="Szabo A."/>
            <person name="Felfoldi T."/>
        </authorList>
    </citation>
    <scope>NUCLEOTIDE SEQUENCE [LARGE SCALE GENOMIC DNA]</scope>
    <source>
        <strain evidence="4 5">DSM 25264</strain>
    </source>
</reference>
<dbReference type="AlphaFoldDB" id="A0A853FGN4"/>
<keyword evidence="2" id="KW-0472">Membrane</keyword>
<dbReference type="PANTHER" id="PTHR30487:SF0">
    <property type="entry name" value="PREPILIN LEADER PEPTIDASE_N-METHYLTRANSFERASE-RELATED"/>
    <property type="match status" value="1"/>
</dbReference>
<accession>A0A853FGN4</accession>
<name>A0A853FGN4_9BURK</name>
<dbReference type="RefSeq" id="WP_167668986.1">
    <property type="nucleotide sequence ID" value="NZ_JACCEW010000007.1"/>
</dbReference>
<dbReference type="Gene3D" id="1.20.120.1220">
    <property type="match status" value="1"/>
</dbReference>
<sequence>MNHIWLLIFVVFNLVATWLDIRTRRIPNWLILAGAGYQLAWLLLATQDIKYTYLASAHLPSLQAALIGLVIGFVVFFPLWRFRAVGAGDVKFIGVLGFFLGPAGLFPALLIGSILAGIHALSAVLLQGWVGARAIWKQPPDIRRGIPYAAYIALGALFGMGWLMFHPEPWLSSL</sequence>
<dbReference type="EMBL" id="JACCEW010000007">
    <property type="protein sequence ID" value="NYT38802.1"/>
    <property type="molecule type" value="Genomic_DNA"/>
</dbReference>
<evidence type="ECO:0000259" key="3">
    <source>
        <dbReference type="Pfam" id="PF01478"/>
    </source>
</evidence>
<dbReference type="GO" id="GO:0005886">
    <property type="term" value="C:plasma membrane"/>
    <property type="evidence" value="ECO:0007669"/>
    <property type="project" value="TreeGrafter"/>
</dbReference>
<feature type="transmembrane region" description="Helical" evidence="2">
    <location>
        <begin position="92"/>
        <end position="111"/>
    </location>
</feature>
<feature type="transmembrane region" description="Helical" evidence="2">
    <location>
        <begin position="148"/>
        <end position="165"/>
    </location>
</feature>
<evidence type="ECO:0000256" key="1">
    <source>
        <dbReference type="ARBA" id="ARBA00005801"/>
    </source>
</evidence>
<keyword evidence="5" id="KW-1185">Reference proteome</keyword>
<evidence type="ECO:0000313" key="5">
    <source>
        <dbReference type="Proteomes" id="UP000580517"/>
    </source>
</evidence>